<feature type="transmembrane region" description="Helical" evidence="2">
    <location>
        <begin position="87"/>
        <end position="108"/>
    </location>
</feature>
<keyword evidence="4" id="KW-1185">Reference proteome</keyword>
<feature type="compositionally biased region" description="Low complexity" evidence="1">
    <location>
        <begin position="405"/>
        <end position="420"/>
    </location>
</feature>
<dbReference type="OrthoDB" id="1077582at2759"/>
<gene>
    <name evidence="3" type="ORF">BD324DRAFT_623677</name>
</gene>
<evidence type="ECO:0000256" key="2">
    <source>
        <dbReference type="SAM" id="Phobius"/>
    </source>
</evidence>
<feature type="transmembrane region" description="Helical" evidence="2">
    <location>
        <begin position="30"/>
        <end position="51"/>
    </location>
</feature>
<evidence type="ECO:0000313" key="4">
    <source>
        <dbReference type="Proteomes" id="UP000193218"/>
    </source>
</evidence>
<dbReference type="GeneID" id="33557424"/>
<dbReference type="EMBL" id="NBSH01000005">
    <property type="protein sequence ID" value="ORX37889.1"/>
    <property type="molecule type" value="Genomic_DNA"/>
</dbReference>
<feature type="transmembrane region" description="Helical" evidence="2">
    <location>
        <begin position="114"/>
        <end position="134"/>
    </location>
</feature>
<keyword evidence="2" id="KW-0812">Transmembrane</keyword>
<accession>A0A1Y1UIT5</accession>
<organism evidence="3 4">
    <name type="scientific">Kockovaella imperatae</name>
    <dbReference type="NCBI Taxonomy" id="4999"/>
    <lineage>
        <taxon>Eukaryota</taxon>
        <taxon>Fungi</taxon>
        <taxon>Dikarya</taxon>
        <taxon>Basidiomycota</taxon>
        <taxon>Agaricomycotina</taxon>
        <taxon>Tremellomycetes</taxon>
        <taxon>Tremellales</taxon>
        <taxon>Cuniculitremaceae</taxon>
        <taxon>Kockovaella</taxon>
    </lineage>
</organism>
<name>A0A1Y1UIT5_9TREE</name>
<evidence type="ECO:0008006" key="5">
    <source>
        <dbReference type="Google" id="ProtNLM"/>
    </source>
</evidence>
<comment type="caution">
    <text evidence="3">The sequence shown here is derived from an EMBL/GenBank/DDBJ whole genome shotgun (WGS) entry which is preliminary data.</text>
</comment>
<dbReference type="AlphaFoldDB" id="A0A1Y1UIT5"/>
<dbReference type="InParanoid" id="A0A1Y1UIT5"/>
<feature type="region of interest" description="Disordered" evidence="1">
    <location>
        <begin position="154"/>
        <end position="174"/>
    </location>
</feature>
<feature type="region of interest" description="Disordered" evidence="1">
    <location>
        <begin position="391"/>
        <end position="430"/>
    </location>
</feature>
<dbReference type="RefSeq" id="XP_021871876.1">
    <property type="nucleotide sequence ID" value="XM_022015615.1"/>
</dbReference>
<keyword evidence="2" id="KW-0472">Membrane</keyword>
<feature type="compositionally biased region" description="Basic and acidic residues" evidence="1">
    <location>
        <begin position="155"/>
        <end position="164"/>
    </location>
</feature>
<dbReference type="STRING" id="4999.A0A1Y1UIT5"/>
<protein>
    <recommendedName>
        <fullName evidence="5">Wax synthase domain-containing protein</fullName>
    </recommendedName>
</protein>
<keyword evidence="2" id="KW-1133">Transmembrane helix</keyword>
<dbReference type="Proteomes" id="UP000193218">
    <property type="component" value="Unassembled WGS sequence"/>
</dbReference>
<evidence type="ECO:0000256" key="1">
    <source>
        <dbReference type="SAM" id="MobiDB-lite"/>
    </source>
</evidence>
<reference evidence="3 4" key="1">
    <citation type="submission" date="2017-03" db="EMBL/GenBank/DDBJ databases">
        <title>Widespread Adenine N6-methylation of Active Genes in Fungi.</title>
        <authorList>
            <consortium name="DOE Joint Genome Institute"/>
            <person name="Mondo S.J."/>
            <person name="Dannebaum R.O."/>
            <person name="Kuo R.C."/>
            <person name="Louie K.B."/>
            <person name="Bewick A.J."/>
            <person name="Labutti K."/>
            <person name="Haridas S."/>
            <person name="Kuo A."/>
            <person name="Salamov A."/>
            <person name="Ahrendt S.R."/>
            <person name="Lau R."/>
            <person name="Bowen B.P."/>
            <person name="Lipzen A."/>
            <person name="Sullivan W."/>
            <person name="Andreopoulos W.B."/>
            <person name="Clum A."/>
            <person name="Lindquist E."/>
            <person name="Daum C."/>
            <person name="Northen T.R."/>
            <person name="Ramamoorthy G."/>
            <person name="Schmitz R.J."/>
            <person name="Gryganskyi A."/>
            <person name="Culley D."/>
            <person name="Magnuson J."/>
            <person name="James T.Y."/>
            <person name="O'Malley M.A."/>
            <person name="Stajich J.E."/>
            <person name="Spatafora J.W."/>
            <person name="Visel A."/>
            <person name="Grigoriev I.V."/>
        </authorList>
    </citation>
    <scope>NUCLEOTIDE SEQUENCE [LARGE SCALE GENOMIC DNA]</scope>
    <source>
        <strain evidence="3 4">NRRL Y-17943</strain>
    </source>
</reference>
<sequence>MRATVCTHTLLILSYAGIKQRGIYIDRDDFGALITPGLRSSIGAMFGLILYPHRPTILDFIICLGNMVIVPLLMITPLTPGWRFIRGAIFAPLTSSIFLYVSTCIAQYNLADRWGVPVLMGYFFAQCWSIFLFWPPEDNVYRLIPRITGQTHLHNGHEGHDRHNGNPHGHSKSTTVDLVAEPVPEPWTLAKFYWANSRWWSWRCIGWSDSCPLPQSAQRHPYTHQSSRKDYLIARFKYLILTVIVGDFIHSYIRLSSQAPFFQNLPGAQTYDEMSTWERAKCSLITVGWIWFSLELPQVQCSIFFVGAGGILGWEGEIWSPWGWPPMFASSGNFFRRPTLAYTWSTSWHQYNRSILYSYGWRGIGETILRLPPTGLSVKLAQGRAQTSLSNSKVKSELSPQIPHTSASSSTVSSGRTSPTHPIPTAPSQSIRSLHTPDLINNLIKSAIVFFLTGVLHDQSTYFMLKDYFYPGSSWLATSKSMPSIHVSPGRNPNFHWTDAIVTTPFFAIQPLALAFEALVKRQWRAYKVRHHPEWLQASREPPWLVYAERATSFTFTWVWLGWSAHWFVAGIPRTGAYAKMVDESASWSPVSGLIWGVWYR</sequence>
<feature type="compositionally biased region" description="Polar residues" evidence="1">
    <location>
        <begin position="391"/>
        <end position="404"/>
    </location>
</feature>
<proteinExistence type="predicted"/>
<feature type="transmembrane region" description="Helical" evidence="2">
    <location>
        <begin position="57"/>
        <end position="75"/>
    </location>
</feature>
<feature type="transmembrane region" description="Helical" evidence="2">
    <location>
        <begin position="236"/>
        <end position="253"/>
    </location>
</feature>
<evidence type="ECO:0000313" key="3">
    <source>
        <dbReference type="EMBL" id="ORX37889.1"/>
    </source>
</evidence>